<accession>A0A365Y418</accession>
<evidence type="ECO:0000256" key="2">
    <source>
        <dbReference type="ARBA" id="ARBA00023315"/>
    </source>
</evidence>
<dbReference type="AlphaFoldDB" id="A0A365Y418"/>
<reference evidence="4 5" key="1">
    <citation type="submission" date="2018-05" db="EMBL/GenBank/DDBJ databases">
        <title>Chitinophaga sp. K3CV102501T nov., isolated from isolated from a monsoon evergreen broad-leaved forest soil.</title>
        <authorList>
            <person name="Lv Y."/>
        </authorList>
    </citation>
    <scope>NUCLEOTIDE SEQUENCE [LARGE SCALE GENOMIC DNA]</scope>
    <source>
        <strain evidence="4 5">GDMCC 1.1325</strain>
    </source>
</reference>
<dbReference type="PANTHER" id="PTHR43877">
    <property type="entry name" value="AMINOALKYLPHOSPHONATE N-ACETYLTRANSFERASE-RELATED-RELATED"/>
    <property type="match status" value="1"/>
</dbReference>
<proteinExistence type="predicted"/>
<evidence type="ECO:0000313" key="5">
    <source>
        <dbReference type="Proteomes" id="UP000253410"/>
    </source>
</evidence>
<evidence type="ECO:0000313" key="4">
    <source>
        <dbReference type="EMBL" id="RBL93249.1"/>
    </source>
</evidence>
<dbReference type="SUPFAM" id="SSF55729">
    <property type="entry name" value="Acyl-CoA N-acyltransferases (Nat)"/>
    <property type="match status" value="1"/>
</dbReference>
<keyword evidence="2" id="KW-0012">Acyltransferase</keyword>
<dbReference type="OrthoDB" id="1096234at2"/>
<protein>
    <submittedName>
        <fullName evidence="4">GNAT family N-acetyltransferase</fullName>
    </submittedName>
</protein>
<evidence type="ECO:0000256" key="1">
    <source>
        <dbReference type="ARBA" id="ARBA00022679"/>
    </source>
</evidence>
<dbReference type="EMBL" id="QFFJ01000001">
    <property type="protein sequence ID" value="RBL93249.1"/>
    <property type="molecule type" value="Genomic_DNA"/>
</dbReference>
<dbReference type="InterPro" id="IPR016181">
    <property type="entry name" value="Acyl_CoA_acyltransferase"/>
</dbReference>
<keyword evidence="5" id="KW-1185">Reference proteome</keyword>
<keyword evidence="1 4" id="KW-0808">Transferase</keyword>
<dbReference type="PROSITE" id="PS51186">
    <property type="entry name" value="GNAT"/>
    <property type="match status" value="1"/>
</dbReference>
<dbReference type="CDD" id="cd04301">
    <property type="entry name" value="NAT_SF"/>
    <property type="match status" value="1"/>
</dbReference>
<dbReference type="Proteomes" id="UP000253410">
    <property type="component" value="Unassembled WGS sequence"/>
</dbReference>
<dbReference type="RefSeq" id="WP_113615845.1">
    <property type="nucleotide sequence ID" value="NZ_QFFJ01000001.1"/>
</dbReference>
<dbReference type="PANTHER" id="PTHR43877:SF1">
    <property type="entry name" value="ACETYLTRANSFERASE"/>
    <property type="match status" value="1"/>
</dbReference>
<comment type="caution">
    <text evidence="4">The sequence shown here is derived from an EMBL/GenBank/DDBJ whole genome shotgun (WGS) entry which is preliminary data.</text>
</comment>
<dbReference type="GO" id="GO:0016747">
    <property type="term" value="F:acyltransferase activity, transferring groups other than amino-acyl groups"/>
    <property type="evidence" value="ECO:0007669"/>
    <property type="project" value="InterPro"/>
</dbReference>
<name>A0A365Y418_9BACT</name>
<gene>
    <name evidence="4" type="ORF">DF182_11975</name>
</gene>
<organism evidence="4 5">
    <name type="scientific">Chitinophaga flava</name>
    <dbReference type="NCBI Taxonomy" id="2259036"/>
    <lineage>
        <taxon>Bacteria</taxon>
        <taxon>Pseudomonadati</taxon>
        <taxon>Bacteroidota</taxon>
        <taxon>Chitinophagia</taxon>
        <taxon>Chitinophagales</taxon>
        <taxon>Chitinophagaceae</taxon>
        <taxon>Chitinophaga</taxon>
    </lineage>
</organism>
<sequence length="158" mass="18081">MITYRKADIPDIPQVVRLRLQFLKEVYPQADVSRDDLLSKQIARYLTEHLSKGDFVNLFAEHHGNVVASVGIVFYNQPPLYHNLDGKVAYILNVYTLPAYRRQGIAQILMEKLIGEAKERNTGKLSLHASLEGRRLYERLGFAAGDNEMTLQLPRMQP</sequence>
<feature type="domain" description="N-acetyltransferase" evidence="3">
    <location>
        <begin position="2"/>
        <end position="158"/>
    </location>
</feature>
<dbReference type="Pfam" id="PF00583">
    <property type="entry name" value="Acetyltransf_1"/>
    <property type="match status" value="1"/>
</dbReference>
<evidence type="ECO:0000259" key="3">
    <source>
        <dbReference type="PROSITE" id="PS51186"/>
    </source>
</evidence>
<dbReference type="InterPro" id="IPR050832">
    <property type="entry name" value="Bact_Acetyltransf"/>
</dbReference>
<dbReference type="InterPro" id="IPR000182">
    <property type="entry name" value="GNAT_dom"/>
</dbReference>
<dbReference type="Gene3D" id="3.40.630.30">
    <property type="match status" value="1"/>
</dbReference>